<proteinExistence type="inferred from homology"/>
<dbReference type="Gene3D" id="3.40.50.300">
    <property type="entry name" value="P-loop containing nucleotide triphosphate hydrolases"/>
    <property type="match status" value="1"/>
</dbReference>
<evidence type="ECO:0000256" key="1">
    <source>
        <dbReference type="ARBA" id="ARBA00006271"/>
    </source>
</evidence>
<evidence type="ECO:0000256" key="5">
    <source>
        <dbReference type="ARBA" id="ARBA00023125"/>
    </source>
</evidence>
<evidence type="ECO:0000256" key="2">
    <source>
        <dbReference type="ARBA" id="ARBA00022741"/>
    </source>
</evidence>
<dbReference type="PROSITE" id="PS00486">
    <property type="entry name" value="DNA_MISMATCH_REPAIR_2"/>
    <property type="match status" value="1"/>
</dbReference>
<dbReference type="Pfam" id="PF05190">
    <property type="entry name" value="MutS_IV"/>
    <property type="match status" value="1"/>
</dbReference>
<dbReference type="Proteomes" id="UP001295684">
    <property type="component" value="Unassembled WGS sequence"/>
</dbReference>
<keyword evidence="5 6" id="KW-0238">DNA-binding</keyword>
<evidence type="ECO:0000313" key="10">
    <source>
        <dbReference type="Proteomes" id="UP001295684"/>
    </source>
</evidence>
<dbReference type="GO" id="GO:0032301">
    <property type="term" value="C:MutSalpha complex"/>
    <property type="evidence" value="ECO:0007669"/>
    <property type="project" value="TreeGrafter"/>
</dbReference>
<dbReference type="InterPro" id="IPR007696">
    <property type="entry name" value="DNA_mismatch_repair_MutS_core"/>
</dbReference>
<organism evidence="9 10">
    <name type="scientific">Euplotes crassus</name>
    <dbReference type="NCBI Taxonomy" id="5936"/>
    <lineage>
        <taxon>Eukaryota</taxon>
        <taxon>Sar</taxon>
        <taxon>Alveolata</taxon>
        <taxon>Ciliophora</taxon>
        <taxon>Intramacronucleata</taxon>
        <taxon>Spirotrichea</taxon>
        <taxon>Hypotrichia</taxon>
        <taxon>Euplotida</taxon>
        <taxon>Euplotidae</taxon>
        <taxon>Moneuplotes</taxon>
    </lineage>
</organism>
<evidence type="ECO:0000256" key="3">
    <source>
        <dbReference type="ARBA" id="ARBA00022763"/>
    </source>
</evidence>
<dbReference type="Pfam" id="PF05192">
    <property type="entry name" value="MutS_III"/>
    <property type="match status" value="1"/>
</dbReference>
<name>A0AAD1XGH1_EUPCR</name>
<dbReference type="PANTHER" id="PTHR11361:SF148">
    <property type="entry name" value="DNA MISMATCH REPAIR PROTEIN MSH6"/>
    <property type="match status" value="1"/>
</dbReference>
<dbReference type="SUPFAM" id="SSF52540">
    <property type="entry name" value="P-loop containing nucleoside triphosphate hydrolases"/>
    <property type="match status" value="1"/>
</dbReference>
<gene>
    <name evidence="9" type="ORF">ECRASSUSDP1_LOCUS12901</name>
</gene>
<evidence type="ECO:0000256" key="6">
    <source>
        <dbReference type="PIRNR" id="PIRNR037677"/>
    </source>
</evidence>
<dbReference type="SUPFAM" id="SSF53150">
    <property type="entry name" value="DNA repair protein MutS, domain II"/>
    <property type="match status" value="1"/>
</dbReference>
<dbReference type="InterPro" id="IPR045076">
    <property type="entry name" value="MutS"/>
</dbReference>
<dbReference type="AlphaFoldDB" id="A0AAD1XGH1"/>
<dbReference type="GO" id="GO:0140664">
    <property type="term" value="F:ATP-dependent DNA damage sensor activity"/>
    <property type="evidence" value="ECO:0007669"/>
    <property type="project" value="InterPro"/>
</dbReference>
<evidence type="ECO:0000256" key="4">
    <source>
        <dbReference type="ARBA" id="ARBA00022840"/>
    </source>
</evidence>
<dbReference type="Gene3D" id="3.30.420.110">
    <property type="entry name" value="MutS, connector domain"/>
    <property type="match status" value="1"/>
</dbReference>
<keyword evidence="4 6" id="KW-0067">ATP-binding</keyword>
<dbReference type="SMART" id="SM00533">
    <property type="entry name" value="MUTSd"/>
    <property type="match status" value="1"/>
</dbReference>
<dbReference type="Gene3D" id="1.10.1420.10">
    <property type="match status" value="2"/>
</dbReference>
<evidence type="ECO:0000256" key="7">
    <source>
        <dbReference type="SAM" id="MobiDB-lite"/>
    </source>
</evidence>
<dbReference type="Pfam" id="PF00488">
    <property type="entry name" value="MutS_V"/>
    <property type="match status" value="1"/>
</dbReference>
<protein>
    <recommendedName>
        <fullName evidence="6">DNA mismatch repair protein</fullName>
    </recommendedName>
</protein>
<comment type="similarity">
    <text evidence="1 6">Belongs to the DNA mismatch repair MutS family.</text>
</comment>
<evidence type="ECO:0000313" key="9">
    <source>
        <dbReference type="EMBL" id="CAI2371577.1"/>
    </source>
</evidence>
<feature type="region of interest" description="Disordered" evidence="7">
    <location>
        <begin position="1027"/>
        <end position="1181"/>
    </location>
</feature>
<keyword evidence="6" id="KW-0234">DNA repair</keyword>
<dbReference type="InterPro" id="IPR016151">
    <property type="entry name" value="DNA_mismatch_repair_MutS_N"/>
</dbReference>
<dbReference type="InterPro" id="IPR007861">
    <property type="entry name" value="DNA_mismatch_repair_MutS_clamp"/>
</dbReference>
<dbReference type="GO" id="GO:0005524">
    <property type="term" value="F:ATP binding"/>
    <property type="evidence" value="ECO:0007669"/>
    <property type="project" value="UniProtKB-UniRule"/>
</dbReference>
<comment type="caution">
    <text evidence="9">The sequence shown here is derived from an EMBL/GenBank/DDBJ whole genome shotgun (WGS) entry which is preliminary data.</text>
</comment>
<dbReference type="InterPro" id="IPR036678">
    <property type="entry name" value="MutS_con_dom_sf"/>
</dbReference>
<dbReference type="SUPFAM" id="SSF55271">
    <property type="entry name" value="DNA repair protein MutS, domain I"/>
    <property type="match status" value="1"/>
</dbReference>
<dbReference type="EMBL" id="CAMPGE010012821">
    <property type="protein sequence ID" value="CAI2371577.1"/>
    <property type="molecule type" value="Genomic_DNA"/>
</dbReference>
<feature type="compositionally biased region" description="Low complexity" evidence="7">
    <location>
        <begin position="1034"/>
        <end position="1043"/>
    </location>
</feature>
<dbReference type="PIRSF" id="PIRSF037677">
    <property type="entry name" value="DNA_mis_repair_Msh6"/>
    <property type="match status" value="1"/>
</dbReference>
<sequence length="1181" mass="136181">MSEKRKKRPYIGFYNHEESQKNFVPKLSATDERKVGAIREISPTKKNNKKKVYNFSSIANKVALEQNWVKGMEESKRNGKHQDIDVPYEKPWFIRDEHIQDAEKRVKSDPNYDPSTLHIPKNEWLRFSPSKYQYWEIKCQHYDKILLFKIGKFYEMYDEDAIIAVRLLDLHWMKNTKKLHVGFPEKTLDKNLTKFVEEGYEVVIVEQCETSRMVAKRKETQKKINHPSDDCAKRAITCIYTKGTYSDPNNQDYQSRYILVFKHDHENNIGLGFFDIGTLQFFMGYYKDDEGFSQFRTLVNQIRPVEVIFDRENTREELINILKNAFLTPIFSTVTPKDCWGIPKTFSAIENYFGEDPKDWPEVLAKAREDENSDLMVNSFGMVVSFLERLLIAEETLPLGEYKEFDPKKNMVSSLVMDSQAIEHLEVMEVIETTSKRREGSLIDYLDRTVTSFGKRMLERWVCSPLTDPEKINDRLDCIDDLTGHSNLITNFRTRLKALPDLEKLLGKMYKYSIKQSVKVVYFENLSVNKIKEFHALMEHFKSLKGLVNIYRKVKDRFKSKRLRNLLTFKKVDEEESDEAEGESEPRDNVEDYGLFPDVDIMVNDFESLIIWKSDGKEKIPEPLPGIDESFDIANQEVMRVKEQLDQHLEEIKEHFQSDKITYTHSRLRYELDIPRALFKGKKEPPFLELSSSKNNVKKYQTATIKDLLEALEKAEENLNDAIVPFIVSLFTHFYEKKQIWTQIVSCLAELDCLHSLAEVSSSSEGIMCRPEIINYEDNCYKPYFEVKRLRHPSLASSGMTFIPNDIKIGNLYNSDDDSVSENILLVTGPNMGGKSTLLRQTCIAIIMAQMGCYVPAESCRMTIVDKIFTRLGASDRILEGKSTFYVEMEETKAIIEQATVNSVAILDELGRGTSTFDGYSIAASVLHHLSSVLKCRTLFATHYHMLVKEFENDPMIGNFHMACKADEDTDEVTFLYKFIRGKCPKSYGINVAKLARIPDCVIEKAKKVSEEFRNAINGKFLADNSPLEEEKSLSSSQSTPQKMRIKKEADYTQTTENGDESPEALSIVTQEDSQDTSGRKSPINEETEKQEGEDEAEGEIEPEDEAEGADEAEDEDVDEAEGESEEIDENEDYSHENSGNLKLYKKAEIHGGKPVKQYHTKKRKIEPTPCARVKKLRSLG</sequence>
<reference evidence="9" key="1">
    <citation type="submission" date="2023-07" db="EMBL/GenBank/DDBJ databases">
        <authorList>
            <consortium name="AG Swart"/>
            <person name="Singh M."/>
            <person name="Singh A."/>
            <person name="Seah K."/>
            <person name="Emmerich C."/>
        </authorList>
    </citation>
    <scope>NUCLEOTIDE SEQUENCE</scope>
    <source>
        <strain evidence="9">DP1</strain>
    </source>
</reference>
<accession>A0AAD1XGH1</accession>
<dbReference type="InterPro" id="IPR000432">
    <property type="entry name" value="DNA_mismatch_repair_MutS_C"/>
</dbReference>
<dbReference type="PANTHER" id="PTHR11361">
    <property type="entry name" value="DNA MISMATCH REPAIR PROTEIN MUTS FAMILY MEMBER"/>
    <property type="match status" value="1"/>
</dbReference>
<comment type="function">
    <text evidence="6">Component of the post-replicative DNA mismatch repair system (MMR).</text>
</comment>
<dbReference type="Pfam" id="PF01624">
    <property type="entry name" value="MutS_I"/>
    <property type="match status" value="1"/>
</dbReference>
<dbReference type="InterPro" id="IPR036187">
    <property type="entry name" value="DNA_mismatch_repair_MutS_sf"/>
</dbReference>
<dbReference type="InterPro" id="IPR007695">
    <property type="entry name" value="DNA_mismatch_repair_MutS-lik_N"/>
</dbReference>
<keyword evidence="10" id="KW-1185">Reference proteome</keyword>
<keyword evidence="2 6" id="KW-0547">Nucleotide-binding</keyword>
<feature type="compositionally biased region" description="Acidic residues" evidence="7">
    <location>
        <begin position="1092"/>
        <end position="1132"/>
    </location>
</feature>
<dbReference type="SUPFAM" id="SSF48334">
    <property type="entry name" value="DNA repair protein MutS, domain III"/>
    <property type="match status" value="1"/>
</dbReference>
<dbReference type="InterPro" id="IPR027417">
    <property type="entry name" value="P-loop_NTPase"/>
</dbReference>
<evidence type="ECO:0000259" key="8">
    <source>
        <dbReference type="PROSITE" id="PS00486"/>
    </source>
</evidence>
<dbReference type="SMART" id="SM00534">
    <property type="entry name" value="MUTSac"/>
    <property type="match status" value="1"/>
</dbReference>
<dbReference type="GO" id="GO:0030983">
    <property type="term" value="F:mismatched DNA binding"/>
    <property type="evidence" value="ECO:0007669"/>
    <property type="project" value="UniProtKB-UniRule"/>
</dbReference>
<feature type="domain" description="DNA mismatch repair proteins mutS family" evidence="8">
    <location>
        <begin position="903"/>
        <end position="919"/>
    </location>
</feature>
<dbReference type="GO" id="GO:0006298">
    <property type="term" value="P:mismatch repair"/>
    <property type="evidence" value="ECO:0007669"/>
    <property type="project" value="InterPro"/>
</dbReference>
<dbReference type="InterPro" id="IPR017261">
    <property type="entry name" value="DNA_mismatch_repair_MutS/MSH"/>
</dbReference>
<keyword evidence="3 6" id="KW-0227">DNA damage</keyword>
<dbReference type="Gene3D" id="3.40.1170.10">
    <property type="entry name" value="DNA repair protein MutS, domain I"/>
    <property type="match status" value="1"/>
</dbReference>